<dbReference type="InterPro" id="IPR050250">
    <property type="entry name" value="Macrolide_Exporter_MacB"/>
</dbReference>
<feature type="transmembrane region" description="Helical" evidence="6">
    <location>
        <begin position="360"/>
        <end position="379"/>
    </location>
</feature>
<evidence type="ECO:0000259" key="8">
    <source>
        <dbReference type="Pfam" id="PF12704"/>
    </source>
</evidence>
<dbReference type="InterPro" id="IPR025857">
    <property type="entry name" value="MacB_PCD"/>
</dbReference>
<dbReference type="eggNOG" id="COG0577">
    <property type="taxonomic scope" value="Bacteria"/>
</dbReference>
<evidence type="ECO:0000256" key="5">
    <source>
        <dbReference type="ARBA" id="ARBA00023136"/>
    </source>
</evidence>
<dbReference type="Pfam" id="PF12704">
    <property type="entry name" value="MacB_PCD"/>
    <property type="match status" value="2"/>
</dbReference>
<dbReference type="PANTHER" id="PTHR30572:SF18">
    <property type="entry name" value="ABC-TYPE MACROLIDE FAMILY EXPORT SYSTEM PERMEASE COMPONENT 2"/>
    <property type="match status" value="1"/>
</dbReference>
<keyword evidence="4 6" id="KW-1133">Transmembrane helix</keyword>
<feature type="transmembrane region" description="Helical" evidence="6">
    <location>
        <begin position="309"/>
        <end position="340"/>
    </location>
</feature>
<protein>
    <submittedName>
        <fullName evidence="9">MacB-like core domain-containing protein</fullName>
    </submittedName>
</protein>
<gene>
    <name evidence="9" type="ORF">SAMN05444350_11338</name>
</gene>
<evidence type="ECO:0000256" key="4">
    <source>
        <dbReference type="ARBA" id="ARBA00022989"/>
    </source>
</evidence>
<evidence type="ECO:0000259" key="7">
    <source>
        <dbReference type="Pfam" id="PF02687"/>
    </source>
</evidence>
<feature type="transmembrane region" description="Helical" evidence="6">
    <location>
        <begin position="400"/>
        <end position="424"/>
    </location>
</feature>
<dbReference type="EMBL" id="FQZN01000013">
    <property type="protein sequence ID" value="SHJ02143.1"/>
    <property type="molecule type" value="Genomic_DNA"/>
</dbReference>
<feature type="domain" description="ABC3 transporter permease C-terminal" evidence="7">
    <location>
        <begin position="647"/>
        <end position="760"/>
    </location>
</feature>
<evidence type="ECO:0000313" key="9">
    <source>
        <dbReference type="EMBL" id="SHJ02143.1"/>
    </source>
</evidence>
<accession>A0A1M6FWQ5</accession>
<feature type="domain" description="MacB-like periplasmic core" evidence="8">
    <location>
        <begin position="502"/>
        <end position="571"/>
    </location>
</feature>
<name>A0A1M6FWQ5_9BACE</name>
<feature type="transmembrane region" description="Helical" evidence="6">
    <location>
        <begin position="696"/>
        <end position="715"/>
    </location>
</feature>
<feature type="transmembrane region" description="Helical" evidence="6">
    <location>
        <begin position="21"/>
        <end position="41"/>
    </location>
</feature>
<evidence type="ECO:0000256" key="1">
    <source>
        <dbReference type="ARBA" id="ARBA00004651"/>
    </source>
</evidence>
<keyword evidence="5 6" id="KW-0472">Membrane</keyword>
<reference evidence="10" key="1">
    <citation type="submission" date="2016-11" db="EMBL/GenBank/DDBJ databases">
        <authorList>
            <person name="Varghese N."/>
            <person name="Submissions S."/>
        </authorList>
    </citation>
    <scope>NUCLEOTIDE SEQUENCE [LARGE SCALE GENOMIC DNA]</scope>
    <source>
        <strain evidence="10">DSM 26884</strain>
    </source>
</reference>
<dbReference type="RefSeq" id="WP_025833908.1">
    <property type="nucleotide sequence ID" value="NZ_FQZN01000013.1"/>
</dbReference>
<evidence type="ECO:0000256" key="3">
    <source>
        <dbReference type="ARBA" id="ARBA00022692"/>
    </source>
</evidence>
<organism evidence="9 10">
    <name type="scientific">Bacteroides stercorirosoris</name>
    <dbReference type="NCBI Taxonomy" id="871324"/>
    <lineage>
        <taxon>Bacteria</taxon>
        <taxon>Pseudomonadati</taxon>
        <taxon>Bacteroidota</taxon>
        <taxon>Bacteroidia</taxon>
        <taxon>Bacteroidales</taxon>
        <taxon>Bacteroidaceae</taxon>
        <taxon>Bacteroides</taxon>
    </lineage>
</organism>
<feature type="domain" description="ABC3 transporter permease C-terminal" evidence="7">
    <location>
        <begin position="269"/>
        <end position="379"/>
    </location>
</feature>
<evidence type="ECO:0000313" key="10">
    <source>
        <dbReference type="Proteomes" id="UP000184192"/>
    </source>
</evidence>
<evidence type="ECO:0000256" key="6">
    <source>
        <dbReference type="SAM" id="Phobius"/>
    </source>
</evidence>
<evidence type="ECO:0000256" key="2">
    <source>
        <dbReference type="ARBA" id="ARBA00022475"/>
    </source>
</evidence>
<dbReference type="Proteomes" id="UP000184192">
    <property type="component" value="Unassembled WGS sequence"/>
</dbReference>
<keyword evidence="2" id="KW-1003">Cell membrane</keyword>
<sequence>MIQHYLKIANRNLLRYKAQTLISIIGLAVGFASFALSSMWVNYEQSYDAFHDGADRVYVASVSSVFYTGGNSIITSPLLAPHLVKTFPEIEAATYNNFTTEFNDEQSRHWKMISVDSAFISIFPITVLEGSLQFLHNTADEVAISDKAARLLFGDESPIGKEYPFNKKLIITAVVQEWKGHSNYDFDVISRRPTPQYQEWGYAAGTTLFRVVPGADIDALRKKLENMEVDMDGNIKKYPVQITPLTELHYTYPQYNTFVRIEYVRLFCLISLLIVLGALSNYLIIYLIRIRMRQREWALRKVNGATEKSLIILLMSEIILLLFAAILVGLLLVEICLPTFKQWSYISEESNFFFYKETLIYMSIAMGIVLLFAWGTLLVQRHFTLQSAISSIFTHRFSAFYRRTGLWLQLVISIGFIFCTAVMMKQLHHLRTSSDMGVAHPDLEYVAYLQGIPDDEKENWIRLMEEIPGIDFREVSNLPLPSSSNSMFTTSEWDDKQPGDKEIAINDFQVSKETFDLFGLKLVAGSFPDESSDRNDVLINEALAKKFGWKDPIGKKFSKSYVVVGVLKDIRLSPTVEAMPAVYTISMFPPRKEYVYTYHGKYEDARKAINEYIKKSYPDFYMWSRSFGRIIDDATASERILMKLLTISSLVCVIIAVFGVFSLVNLSCEQRRKEIAVRKVNGATISDIIGIFLREYMTILALAAIIAFAAGYVVMKHWLEGYVIQAAITWWIYVAILAAMIVIISISIGWRIWQAARQNPATVIKSE</sequence>
<feature type="transmembrane region" description="Helical" evidence="6">
    <location>
        <begin position="640"/>
        <end position="664"/>
    </location>
</feature>
<feature type="transmembrane region" description="Helical" evidence="6">
    <location>
        <begin position="727"/>
        <end position="750"/>
    </location>
</feature>
<dbReference type="Pfam" id="PF02687">
    <property type="entry name" value="FtsX"/>
    <property type="match status" value="2"/>
</dbReference>
<dbReference type="InterPro" id="IPR003838">
    <property type="entry name" value="ABC3_permease_C"/>
</dbReference>
<feature type="transmembrane region" description="Helical" evidence="6">
    <location>
        <begin position="263"/>
        <end position="288"/>
    </location>
</feature>
<feature type="domain" description="MacB-like periplasmic core" evidence="8">
    <location>
        <begin position="20"/>
        <end position="226"/>
    </location>
</feature>
<dbReference type="GO" id="GO:0005886">
    <property type="term" value="C:plasma membrane"/>
    <property type="evidence" value="ECO:0007669"/>
    <property type="project" value="UniProtKB-SubCell"/>
</dbReference>
<dbReference type="PANTHER" id="PTHR30572">
    <property type="entry name" value="MEMBRANE COMPONENT OF TRANSPORTER-RELATED"/>
    <property type="match status" value="1"/>
</dbReference>
<keyword evidence="10" id="KW-1185">Reference proteome</keyword>
<keyword evidence="3 6" id="KW-0812">Transmembrane</keyword>
<dbReference type="GeneID" id="92712412"/>
<dbReference type="GO" id="GO:0022857">
    <property type="term" value="F:transmembrane transporter activity"/>
    <property type="evidence" value="ECO:0007669"/>
    <property type="project" value="TreeGrafter"/>
</dbReference>
<dbReference type="AlphaFoldDB" id="A0A1M6FWQ5"/>
<comment type="subcellular location">
    <subcellularLocation>
        <location evidence="1">Cell membrane</location>
        <topology evidence="1">Multi-pass membrane protein</topology>
    </subcellularLocation>
</comment>
<proteinExistence type="predicted"/>